<keyword evidence="5" id="KW-1185">Reference proteome</keyword>
<gene>
    <name evidence="4" type="ORF">GL286_14615</name>
</gene>
<name>A0A6L6JGF0_9RHOB</name>
<feature type="region of interest" description="Disordered" evidence="1">
    <location>
        <begin position="86"/>
        <end position="115"/>
    </location>
</feature>
<evidence type="ECO:0000256" key="1">
    <source>
        <dbReference type="SAM" id="MobiDB-lite"/>
    </source>
</evidence>
<feature type="transmembrane region" description="Helical" evidence="2">
    <location>
        <begin position="249"/>
        <end position="268"/>
    </location>
</feature>
<dbReference type="AlphaFoldDB" id="A0A6L6JGF0"/>
<dbReference type="InterPro" id="IPR011723">
    <property type="entry name" value="Znf/thioredoxin_put"/>
</dbReference>
<proteinExistence type="predicted"/>
<keyword evidence="2" id="KW-0472">Membrane</keyword>
<organism evidence="4 5">
    <name type="scientific">Paracoccus aestuariivivens</name>
    <dbReference type="NCBI Taxonomy" id="1820333"/>
    <lineage>
        <taxon>Bacteria</taxon>
        <taxon>Pseudomonadati</taxon>
        <taxon>Pseudomonadota</taxon>
        <taxon>Alphaproteobacteria</taxon>
        <taxon>Rhodobacterales</taxon>
        <taxon>Paracoccaceae</taxon>
        <taxon>Paracoccus</taxon>
    </lineage>
</organism>
<dbReference type="OrthoDB" id="7159357at2"/>
<evidence type="ECO:0000313" key="5">
    <source>
        <dbReference type="Proteomes" id="UP000478183"/>
    </source>
</evidence>
<dbReference type="NCBIfam" id="TIGR02098">
    <property type="entry name" value="MJ0042_CXXC"/>
    <property type="match status" value="1"/>
</dbReference>
<dbReference type="EMBL" id="WMIE01000009">
    <property type="protein sequence ID" value="MTH78961.1"/>
    <property type="molecule type" value="Genomic_DNA"/>
</dbReference>
<feature type="compositionally biased region" description="Low complexity" evidence="1">
    <location>
        <begin position="151"/>
        <end position="165"/>
    </location>
</feature>
<protein>
    <recommendedName>
        <fullName evidence="3">Zinc finger/thioredoxin putative domain-containing protein</fullName>
    </recommendedName>
</protein>
<dbReference type="RefSeq" id="WP_155096317.1">
    <property type="nucleotide sequence ID" value="NZ_WMIE01000009.1"/>
</dbReference>
<evidence type="ECO:0000256" key="2">
    <source>
        <dbReference type="SAM" id="Phobius"/>
    </source>
</evidence>
<feature type="region of interest" description="Disordered" evidence="1">
    <location>
        <begin position="134"/>
        <end position="181"/>
    </location>
</feature>
<feature type="domain" description="Zinc finger/thioredoxin putative" evidence="3">
    <location>
        <begin position="1"/>
        <end position="35"/>
    </location>
</feature>
<keyword evidence="2" id="KW-0812">Transmembrane</keyword>
<evidence type="ECO:0000259" key="3">
    <source>
        <dbReference type="Pfam" id="PF13717"/>
    </source>
</evidence>
<keyword evidence="2" id="KW-1133">Transmembrane helix</keyword>
<sequence>MRLTCPRCAAQYDIPDSVIPASGREVECSACSHVWHQDAPGRPQAVSNFEDASLSPQQYDASARPALNRPLHESVLAILREETARELAARSSKTQTKRTAMDADDGPAASTPLPGAALPRSDEIDWPVSTVILPGEPLPPEPEHTEPEPIEPAFPETEAAPASESSVEKTAPDEPQPETIESTVVQPTVAPNLPDAESLAATLTRRVPVPEIPLPVAEAQLPDPPVKPPEPAASAPVIAPRRNGGGYRLGFGLAVLIALAVLATYAIAPRTAPAENGGMMSEWRQSMDRGRIWLHDQAIAFKGLITRD</sequence>
<dbReference type="Proteomes" id="UP000478183">
    <property type="component" value="Unassembled WGS sequence"/>
</dbReference>
<comment type="caution">
    <text evidence="4">The sequence shown here is derived from an EMBL/GenBank/DDBJ whole genome shotgun (WGS) entry which is preliminary data.</text>
</comment>
<reference evidence="4 5" key="1">
    <citation type="submission" date="2019-11" db="EMBL/GenBank/DDBJ databases">
        <authorList>
            <person name="Dong K."/>
        </authorList>
    </citation>
    <scope>NUCLEOTIDE SEQUENCE [LARGE SCALE GENOMIC DNA]</scope>
    <source>
        <strain evidence="4 5">NBRC 111993</strain>
    </source>
</reference>
<accession>A0A6L6JGF0</accession>
<evidence type="ECO:0000313" key="4">
    <source>
        <dbReference type="EMBL" id="MTH78961.1"/>
    </source>
</evidence>
<dbReference type="Pfam" id="PF13717">
    <property type="entry name" value="Zn_ribbon_4"/>
    <property type="match status" value="1"/>
</dbReference>